<dbReference type="FunFam" id="3.40.50.2300:FF:000002">
    <property type="entry name" value="DNA-binding response regulator PhoP"/>
    <property type="match status" value="1"/>
</dbReference>
<keyword evidence="5" id="KW-0804">Transcription</keyword>
<sequence length="244" mass="27032">MRLLVIEDERRVAENIAAALQEGPGYAVDLAYDGEEGAHLAQTGEYDLIVLDLMLPGMHGAAVLKRLRASGRKTPVLILTAVTTKASIIELLNSGADDYLGKPFDLGELIARAKALIRRGQGVSHPILRIGDLVVDTIEKTVVRDGVELELSPTEYRIMEYMSYRPRSVISKQTLLEHLYDYNWEHHSNVIEAHVSNLRRKLNSGGKPQSTSFLWLETMRGRGYRLLAAAPAYSTPDPSPVDLS</sequence>
<dbReference type="SMART" id="SM00862">
    <property type="entry name" value="Trans_reg_C"/>
    <property type="match status" value="1"/>
</dbReference>
<dbReference type="EMBL" id="JACHEK010000006">
    <property type="protein sequence ID" value="MBB6145144.1"/>
    <property type="molecule type" value="Genomic_DNA"/>
</dbReference>
<evidence type="ECO:0000256" key="4">
    <source>
        <dbReference type="ARBA" id="ARBA00023125"/>
    </source>
</evidence>
<dbReference type="GO" id="GO:0032993">
    <property type="term" value="C:protein-DNA complex"/>
    <property type="evidence" value="ECO:0007669"/>
    <property type="project" value="TreeGrafter"/>
</dbReference>
<dbReference type="InterPro" id="IPR001789">
    <property type="entry name" value="Sig_transdc_resp-reg_receiver"/>
</dbReference>
<dbReference type="SUPFAM" id="SSF52172">
    <property type="entry name" value="CheY-like"/>
    <property type="match status" value="1"/>
</dbReference>
<protein>
    <submittedName>
        <fullName evidence="10">Two-component system response regulator PhoP</fullName>
    </submittedName>
</protein>
<dbReference type="GO" id="GO:0005829">
    <property type="term" value="C:cytosol"/>
    <property type="evidence" value="ECO:0007669"/>
    <property type="project" value="TreeGrafter"/>
</dbReference>
<dbReference type="OrthoDB" id="152576at2"/>
<feature type="modified residue" description="4-aspartylphosphate" evidence="6">
    <location>
        <position position="52"/>
    </location>
</feature>
<gene>
    <name evidence="10" type="ORF">HNQ77_003102</name>
</gene>
<dbReference type="PROSITE" id="PS51755">
    <property type="entry name" value="OMPR_PHOB"/>
    <property type="match status" value="1"/>
</dbReference>
<dbReference type="InterPro" id="IPR036388">
    <property type="entry name" value="WH-like_DNA-bd_sf"/>
</dbReference>
<dbReference type="PROSITE" id="PS50110">
    <property type="entry name" value="RESPONSE_REGULATORY"/>
    <property type="match status" value="1"/>
</dbReference>
<dbReference type="PANTHER" id="PTHR48111:SF22">
    <property type="entry name" value="REGULATOR OF RPOS"/>
    <property type="match status" value="1"/>
</dbReference>
<dbReference type="CDD" id="cd00383">
    <property type="entry name" value="trans_reg_C"/>
    <property type="match status" value="1"/>
</dbReference>
<keyword evidence="11" id="KW-1185">Reference proteome</keyword>
<dbReference type="GO" id="GO:0006355">
    <property type="term" value="P:regulation of DNA-templated transcription"/>
    <property type="evidence" value="ECO:0007669"/>
    <property type="project" value="InterPro"/>
</dbReference>
<evidence type="ECO:0000256" key="3">
    <source>
        <dbReference type="ARBA" id="ARBA00023015"/>
    </source>
</evidence>
<keyword evidence="4 7" id="KW-0238">DNA-binding</keyword>
<evidence type="ECO:0000256" key="6">
    <source>
        <dbReference type="PROSITE-ProRule" id="PRU00169"/>
    </source>
</evidence>
<name>A0A841K4G4_9BACT</name>
<dbReference type="AlphaFoldDB" id="A0A841K4G4"/>
<dbReference type="SMART" id="SM00448">
    <property type="entry name" value="REC"/>
    <property type="match status" value="1"/>
</dbReference>
<feature type="DNA-binding region" description="OmpR/PhoB-type" evidence="7">
    <location>
        <begin position="125"/>
        <end position="228"/>
    </location>
</feature>
<evidence type="ECO:0000256" key="5">
    <source>
        <dbReference type="ARBA" id="ARBA00023163"/>
    </source>
</evidence>
<dbReference type="InterPro" id="IPR039420">
    <property type="entry name" value="WalR-like"/>
</dbReference>
<organism evidence="10 11">
    <name type="scientific">Silvibacterium bohemicum</name>
    <dbReference type="NCBI Taxonomy" id="1577686"/>
    <lineage>
        <taxon>Bacteria</taxon>
        <taxon>Pseudomonadati</taxon>
        <taxon>Acidobacteriota</taxon>
        <taxon>Terriglobia</taxon>
        <taxon>Terriglobales</taxon>
        <taxon>Acidobacteriaceae</taxon>
        <taxon>Silvibacterium</taxon>
    </lineage>
</organism>
<dbReference type="InterPro" id="IPR011006">
    <property type="entry name" value="CheY-like_superfamily"/>
</dbReference>
<dbReference type="Pfam" id="PF00486">
    <property type="entry name" value="Trans_reg_C"/>
    <property type="match status" value="1"/>
</dbReference>
<evidence type="ECO:0000313" key="11">
    <source>
        <dbReference type="Proteomes" id="UP000538666"/>
    </source>
</evidence>
<dbReference type="InterPro" id="IPR001867">
    <property type="entry name" value="OmpR/PhoB-type_DNA-bd"/>
</dbReference>
<keyword evidence="3" id="KW-0805">Transcription regulation</keyword>
<reference evidence="10 11" key="1">
    <citation type="submission" date="2020-08" db="EMBL/GenBank/DDBJ databases">
        <title>Genomic Encyclopedia of Type Strains, Phase IV (KMG-IV): sequencing the most valuable type-strain genomes for metagenomic binning, comparative biology and taxonomic classification.</title>
        <authorList>
            <person name="Goeker M."/>
        </authorList>
    </citation>
    <scope>NUCLEOTIDE SEQUENCE [LARGE SCALE GENOMIC DNA]</scope>
    <source>
        <strain evidence="10 11">DSM 103733</strain>
    </source>
</reference>
<dbReference type="Proteomes" id="UP000538666">
    <property type="component" value="Unassembled WGS sequence"/>
</dbReference>
<dbReference type="Pfam" id="PF00072">
    <property type="entry name" value="Response_reg"/>
    <property type="match status" value="1"/>
</dbReference>
<comment type="caution">
    <text evidence="10">The sequence shown here is derived from an EMBL/GenBank/DDBJ whole genome shotgun (WGS) entry which is preliminary data.</text>
</comment>
<evidence type="ECO:0000256" key="7">
    <source>
        <dbReference type="PROSITE-ProRule" id="PRU01091"/>
    </source>
</evidence>
<feature type="domain" description="OmpR/PhoB-type" evidence="9">
    <location>
        <begin position="125"/>
        <end position="228"/>
    </location>
</feature>
<feature type="domain" description="Response regulatory" evidence="8">
    <location>
        <begin position="2"/>
        <end position="117"/>
    </location>
</feature>
<evidence type="ECO:0000256" key="1">
    <source>
        <dbReference type="ARBA" id="ARBA00022553"/>
    </source>
</evidence>
<dbReference type="RefSeq" id="WP_050061729.1">
    <property type="nucleotide sequence ID" value="NZ_JACHEK010000006.1"/>
</dbReference>
<dbReference type="GO" id="GO:0000976">
    <property type="term" value="F:transcription cis-regulatory region binding"/>
    <property type="evidence" value="ECO:0007669"/>
    <property type="project" value="TreeGrafter"/>
</dbReference>
<evidence type="ECO:0000259" key="8">
    <source>
        <dbReference type="PROSITE" id="PS50110"/>
    </source>
</evidence>
<keyword evidence="2" id="KW-0902">Two-component regulatory system</keyword>
<evidence type="ECO:0000256" key="2">
    <source>
        <dbReference type="ARBA" id="ARBA00023012"/>
    </source>
</evidence>
<dbReference type="Gene3D" id="1.10.10.10">
    <property type="entry name" value="Winged helix-like DNA-binding domain superfamily/Winged helix DNA-binding domain"/>
    <property type="match status" value="1"/>
</dbReference>
<keyword evidence="1 6" id="KW-0597">Phosphoprotein</keyword>
<evidence type="ECO:0000313" key="10">
    <source>
        <dbReference type="EMBL" id="MBB6145144.1"/>
    </source>
</evidence>
<accession>A0A841K4G4</accession>
<evidence type="ECO:0000259" key="9">
    <source>
        <dbReference type="PROSITE" id="PS51755"/>
    </source>
</evidence>
<dbReference type="Gene3D" id="3.40.50.2300">
    <property type="match status" value="1"/>
</dbReference>
<dbReference type="PANTHER" id="PTHR48111">
    <property type="entry name" value="REGULATOR OF RPOS"/>
    <property type="match status" value="1"/>
</dbReference>
<dbReference type="GO" id="GO:0000156">
    <property type="term" value="F:phosphorelay response regulator activity"/>
    <property type="evidence" value="ECO:0007669"/>
    <property type="project" value="TreeGrafter"/>
</dbReference>
<proteinExistence type="predicted"/>